<evidence type="ECO:0008006" key="6">
    <source>
        <dbReference type="Google" id="ProtNLM"/>
    </source>
</evidence>
<dbReference type="Proteomes" id="UP000441585">
    <property type="component" value="Unassembled WGS sequence"/>
</dbReference>
<feature type="compositionally biased region" description="Acidic residues" evidence="2">
    <location>
        <begin position="201"/>
        <end position="211"/>
    </location>
</feature>
<keyword evidence="3" id="KW-1133">Transmembrane helix</keyword>
<dbReference type="InterPro" id="IPR007813">
    <property type="entry name" value="PilN"/>
</dbReference>
<organism evidence="4 5">
    <name type="scientific">Metabacillus idriensis</name>
    <dbReference type="NCBI Taxonomy" id="324768"/>
    <lineage>
        <taxon>Bacteria</taxon>
        <taxon>Bacillati</taxon>
        <taxon>Bacillota</taxon>
        <taxon>Bacilli</taxon>
        <taxon>Bacillales</taxon>
        <taxon>Bacillaceae</taxon>
        <taxon>Metabacillus</taxon>
    </lineage>
</organism>
<dbReference type="Pfam" id="PF05137">
    <property type="entry name" value="PilN"/>
    <property type="match status" value="1"/>
</dbReference>
<keyword evidence="3" id="KW-0812">Transmembrane</keyword>
<name>A0A6I2MEU3_9BACI</name>
<feature type="coiled-coil region" evidence="1">
    <location>
        <begin position="40"/>
        <end position="67"/>
    </location>
</feature>
<evidence type="ECO:0000256" key="1">
    <source>
        <dbReference type="SAM" id="Coils"/>
    </source>
</evidence>
<dbReference type="EMBL" id="WKKF01000019">
    <property type="protein sequence ID" value="MRX56908.1"/>
    <property type="molecule type" value="Genomic_DNA"/>
</dbReference>
<protein>
    <recommendedName>
        <fullName evidence="6">Fimbrial assembly protein</fullName>
    </recommendedName>
</protein>
<dbReference type="AlphaFoldDB" id="A0A6I2MEU3"/>
<proteinExistence type="predicted"/>
<dbReference type="RefSeq" id="WP_154319762.1">
    <property type="nucleotide sequence ID" value="NZ_CAJGAA010000003.1"/>
</dbReference>
<sequence>MLADINLLPKKDPRNVANLSLYFIIAFLTLIMAVIFFIQSYSANQNLSAIQKEITQLEAENAALTTNDSGTAGSSQSSIAALQAAVDYSSGVSLDTVPILRELSKQLPERGFFKAYSYNDAGELTLTVQFDTNREAAYYLARLKDSIFFAEANLTSLSAAAEEADQDNSLSERDSASEEALPRSEAQYLLKVNPDYVNQSSEDETNDNPSS</sequence>
<keyword evidence="3" id="KW-0472">Membrane</keyword>
<accession>A0A6I2MEU3</accession>
<evidence type="ECO:0000313" key="4">
    <source>
        <dbReference type="EMBL" id="MRX56908.1"/>
    </source>
</evidence>
<evidence type="ECO:0000256" key="3">
    <source>
        <dbReference type="SAM" id="Phobius"/>
    </source>
</evidence>
<evidence type="ECO:0000256" key="2">
    <source>
        <dbReference type="SAM" id="MobiDB-lite"/>
    </source>
</evidence>
<gene>
    <name evidence="4" type="ORF">GJU41_23490</name>
</gene>
<feature type="transmembrane region" description="Helical" evidence="3">
    <location>
        <begin position="20"/>
        <end position="38"/>
    </location>
</feature>
<keyword evidence="5" id="KW-1185">Reference proteome</keyword>
<feature type="region of interest" description="Disordered" evidence="2">
    <location>
        <begin position="162"/>
        <end position="211"/>
    </location>
</feature>
<reference evidence="4 5" key="1">
    <citation type="submission" date="2019-11" db="EMBL/GenBank/DDBJ databases">
        <title>Bacillus idriensis genome.</title>
        <authorList>
            <person name="Konopka E.N."/>
            <person name="Newman J.D."/>
        </authorList>
    </citation>
    <scope>NUCLEOTIDE SEQUENCE [LARGE SCALE GENOMIC DNA]</scope>
    <source>
        <strain evidence="4 5">DSM 19097</strain>
    </source>
</reference>
<evidence type="ECO:0000313" key="5">
    <source>
        <dbReference type="Proteomes" id="UP000441585"/>
    </source>
</evidence>
<feature type="compositionally biased region" description="Basic and acidic residues" evidence="2">
    <location>
        <begin position="170"/>
        <end position="182"/>
    </location>
</feature>
<keyword evidence="1" id="KW-0175">Coiled coil</keyword>
<comment type="caution">
    <text evidence="4">The sequence shown here is derived from an EMBL/GenBank/DDBJ whole genome shotgun (WGS) entry which is preliminary data.</text>
</comment>